<dbReference type="AlphaFoldDB" id="A0AAD7AFL0"/>
<name>A0AAD7AFL0_9AGAR</name>
<evidence type="ECO:0000313" key="2">
    <source>
        <dbReference type="Proteomes" id="UP001218218"/>
    </source>
</evidence>
<comment type="caution">
    <text evidence="1">The sequence shown here is derived from an EMBL/GenBank/DDBJ whole genome shotgun (WGS) entry which is preliminary data.</text>
</comment>
<accession>A0AAD7AFL0</accession>
<sequence length="74" mass="8454">MESQPIDQQLREAAEDLSTIPRSQNGFQAHLCTNESAFVLLCFINEAQDLKKPLYVAYLDLKNGHRSTLWTKLC</sequence>
<dbReference type="Proteomes" id="UP001218218">
    <property type="component" value="Unassembled WGS sequence"/>
</dbReference>
<dbReference type="EMBL" id="JARIHO010000008">
    <property type="protein sequence ID" value="KAJ7356937.1"/>
    <property type="molecule type" value="Genomic_DNA"/>
</dbReference>
<evidence type="ECO:0000313" key="1">
    <source>
        <dbReference type="EMBL" id="KAJ7356937.1"/>
    </source>
</evidence>
<proteinExistence type="predicted"/>
<keyword evidence="2" id="KW-1185">Reference proteome</keyword>
<gene>
    <name evidence="1" type="ORF">DFH08DRAFT_688190</name>
</gene>
<reference evidence="1" key="1">
    <citation type="submission" date="2023-03" db="EMBL/GenBank/DDBJ databases">
        <title>Massive genome expansion in bonnet fungi (Mycena s.s.) driven by repeated elements and novel gene families across ecological guilds.</title>
        <authorList>
            <consortium name="Lawrence Berkeley National Laboratory"/>
            <person name="Harder C.B."/>
            <person name="Miyauchi S."/>
            <person name="Viragh M."/>
            <person name="Kuo A."/>
            <person name="Thoen E."/>
            <person name="Andreopoulos B."/>
            <person name="Lu D."/>
            <person name="Skrede I."/>
            <person name="Drula E."/>
            <person name="Henrissat B."/>
            <person name="Morin E."/>
            <person name="Kohler A."/>
            <person name="Barry K."/>
            <person name="LaButti K."/>
            <person name="Morin E."/>
            <person name="Salamov A."/>
            <person name="Lipzen A."/>
            <person name="Mereny Z."/>
            <person name="Hegedus B."/>
            <person name="Baldrian P."/>
            <person name="Stursova M."/>
            <person name="Weitz H."/>
            <person name="Taylor A."/>
            <person name="Grigoriev I.V."/>
            <person name="Nagy L.G."/>
            <person name="Martin F."/>
            <person name="Kauserud H."/>
        </authorList>
    </citation>
    <scope>NUCLEOTIDE SEQUENCE</scope>
    <source>
        <strain evidence="1">CBHHK002</strain>
    </source>
</reference>
<organism evidence="1 2">
    <name type="scientific">Mycena albidolilacea</name>
    <dbReference type="NCBI Taxonomy" id="1033008"/>
    <lineage>
        <taxon>Eukaryota</taxon>
        <taxon>Fungi</taxon>
        <taxon>Dikarya</taxon>
        <taxon>Basidiomycota</taxon>
        <taxon>Agaricomycotina</taxon>
        <taxon>Agaricomycetes</taxon>
        <taxon>Agaricomycetidae</taxon>
        <taxon>Agaricales</taxon>
        <taxon>Marasmiineae</taxon>
        <taxon>Mycenaceae</taxon>
        <taxon>Mycena</taxon>
    </lineage>
</organism>
<protein>
    <submittedName>
        <fullName evidence="1">Uncharacterized protein</fullName>
    </submittedName>
</protein>